<evidence type="ECO:0000256" key="1">
    <source>
        <dbReference type="ARBA" id="ARBA00004613"/>
    </source>
</evidence>
<keyword evidence="4" id="KW-0479">Metal-binding</keyword>
<dbReference type="GO" id="GO:0006979">
    <property type="term" value="P:response to oxidative stress"/>
    <property type="evidence" value="ECO:0007669"/>
    <property type="project" value="InterPro"/>
</dbReference>
<dbReference type="InterPro" id="IPR037120">
    <property type="entry name" value="Haem_peroxidase_sf_animal"/>
</dbReference>
<protein>
    <submittedName>
        <fullName evidence="6">Myeloperoxidase</fullName>
    </submittedName>
</protein>
<keyword evidence="4" id="KW-0408">Iron</keyword>
<feature type="signal peptide" evidence="5">
    <location>
        <begin position="1"/>
        <end position="22"/>
    </location>
</feature>
<gene>
    <name evidence="6" type="ORF">Bpfe_007328</name>
</gene>
<dbReference type="GO" id="GO:0004601">
    <property type="term" value="F:peroxidase activity"/>
    <property type="evidence" value="ECO:0007669"/>
    <property type="project" value="InterPro"/>
</dbReference>
<keyword evidence="3" id="KW-0325">Glycoprotein</keyword>
<feature type="binding site" description="axial binding residue" evidence="4">
    <location>
        <position position="407"/>
    </location>
    <ligand>
        <name>heme b</name>
        <dbReference type="ChEBI" id="CHEBI:60344"/>
    </ligand>
    <ligandPart>
        <name>Fe</name>
        <dbReference type="ChEBI" id="CHEBI:18248"/>
    </ligandPart>
</feature>
<keyword evidence="7" id="KW-1185">Reference proteome</keyword>
<evidence type="ECO:0000256" key="5">
    <source>
        <dbReference type="SAM" id="SignalP"/>
    </source>
</evidence>
<keyword evidence="4" id="KW-0349">Heme</keyword>
<comment type="subcellular location">
    <subcellularLocation>
        <location evidence="1">Secreted</location>
    </subcellularLocation>
</comment>
<name>A0AAD8BYG0_BIOPF</name>
<evidence type="ECO:0000256" key="3">
    <source>
        <dbReference type="ARBA" id="ARBA00023180"/>
    </source>
</evidence>
<feature type="chain" id="PRO_5042174079" evidence="5">
    <location>
        <begin position="23"/>
        <end position="644"/>
    </location>
</feature>
<comment type="caution">
    <text evidence="6">The sequence shown here is derived from an EMBL/GenBank/DDBJ whole genome shotgun (WGS) entry which is preliminary data.</text>
</comment>
<evidence type="ECO:0000313" key="7">
    <source>
        <dbReference type="Proteomes" id="UP001233172"/>
    </source>
</evidence>
<keyword evidence="5" id="KW-0732">Signal</keyword>
<dbReference type="PANTHER" id="PTHR11475:SF4">
    <property type="entry name" value="CHORION PEROXIDASE"/>
    <property type="match status" value="1"/>
</dbReference>
<reference evidence="6" key="1">
    <citation type="journal article" date="2023" name="PLoS Negl. Trop. Dis.">
        <title>A genome sequence for Biomphalaria pfeifferi, the major vector snail for the human-infecting parasite Schistosoma mansoni.</title>
        <authorList>
            <person name="Bu L."/>
            <person name="Lu L."/>
            <person name="Laidemitt M.R."/>
            <person name="Zhang S.M."/>
            <person name="Mutuku M."/>
            <person name="Mkoji G."/>
            <person name="Steinauer M."/>
            <person name="Loker E.S."/>
        </authorList>
    </citation>
    <scope>NUCLEOTIDE SEQUENCE</scope>
    <source>
        <strain evidence="6">KasaAsao</strain>
    </source>
</reference>
<evidence type="ECO:0000256" key="4">
    <source>
        <dbReference type="PIRSR" id="PIRSR619791-2"/>
    </source>
</evidence>
<dbReference type="Proteomes" id="UP001233172">
    <property type="component" value="Unassembled WGS sequence"/>
</dbReference>
<dbReference type="AlphaFoldDB" id="A0AAD8BYG0"/>
<proteinExistence type="predicted"/>
<dbReference type="InterPro" id="IPR019791">
    <property type="entry name" value="Haem_peroxidase_animal"/>
</dbReference>
<dbReference type="PANTHER" id="PTHR11475">
    <property type="entry name" value="OXIDASE/PEROXIDASE"/>
    <property type="match status" value="1"/>
</dbReference>
<organism evidence="6 7">
    <name type="scientific">Biomphalaria pfeifferi</name>
    <name type="common">Bloodfluke planorb</name>
    <name type="synonym">Freshwater snail</name>
    <dbReference type="NCBI Taxonomy" id="112525"/>
    <lineage>
        <taxon>Eukaryota</taxon>
        <taxon>Metazoa</taxon>
        <taxon>Spiralia</taxon>
        <taxon>Lophotrochozoa</taxon>
        <taxon>Mollusca</taxon>
        <taxon>Gastropoda</taxon>
        <taxon>Heterobranchia</taxon>
        <taxon>Euthyneura</taxon>
        <taxon>Panpulmonata</taxon>
        <taxon>Hygrophila</taxon>
        <taxon>Lymnaeoidea</taxon>
        <taxon>Planorbidae</taxon>
        <taxon>Biomphalaria</taxon>
    </lineage>
</organism>
<dbReference type="GO" id="GO:0005576">
    <property type="term" value="C:extracellular region"/>
    <property type="evidence" value="ECO:0007669"/>
    <property type="project" value="UniProtKB-SubCell"/>
</dbReference>
<accession>A0AAD8BYG0</accession>
<dbReference type="GO" id="GO:0020037">
    <property type="term" value="F:heme binding"/>
    <property type="evidence" value="ECO:0007669"/>
    <property type="project" value="InterPro"/>
</dbReference>
<dbReference type="InterPro" id="IPR010255">
    <property type="entry name" value="Haem_peroxidase_sf"/>
</dbReference>
<dbReference type="EMBL" id="JASAOG010000022">
    <property type="protein sequence ID" value="KAK0063132.1"/>
    <property type="molecule type" value="Genomic_DNA"/>
</dbReference>
<dbReference type="PROSITE" id="PS50292">
    <property type="entry name" value="PEROXIDASE_3"/>
    <property type="match status" value="1"/>
</dbReference>
<keyword evidence="2" id="KW-0964">Secreted</keyword>
<reference evidence="6" key="2">
    <citation type="submission" date="2023-04" db="EMBL/GenBank/DDBJ databases">
        <authorList>
            <person name="Bu L."/>
            <person name="Lu L."/>
            <person name="Laidemitt M.R."/>
            <person name="Zhang S.M."/>
            <person name="Mutuku M."/>
            <person name="Mkoji G."/>
            <person name="Steinauer M."/>
            <person name="Loker E.S."/>
        </authorList>
    </citation>
    <scope>NUCLEOTIDE SEQUENCE</scope>
    <source>
        <strain evidence="6">KasaAsao</strain>
        <tissue evidence="6">Whole Snail</tissue>
    </source>
</reference>
<dbReference type="PRINTS" id="PR00457">
    <property type="entry name" value="ANPEROXIDASE"/>
</dbReference>
<evidence type="ECO:0000256" key="2">
    <source>
        <dbReference type="ARBA" id="ARBA00022525"/>
    </source>
</evidence>
<evidence type="ECO:0000313" key="6">
    <source>
        <dbReference type="EMBL" id="KAK0063132.1"/>
    </source>
</evidence>
<sequence length="644" mass="72616">MKMVGLQLSLVICLYFIDTVQSTGPYCAAHPDLYYANVNGLIAGGYDNTVIGDQSPCSKDVSTLRYREVDGRCNHRKDYGSTVKPLKRYLKPHYQDDKGLSTPRIYSVVGKEFLPSPRLISLKLFSDVTKESNLSMFTMQFGQFVSHDIGVSPVPTGSNGTIKCCGVPARQMSKECFPIPIPKEDTRFEYCMEFVRSEAAKDEYGNQIYPREQINALTSFIDGSSIYGSDIITTQRLRTENGKGILLLTTIVNGKERLPNDTSSKAACVRTTSPTSYCQLSGDKRVNQQPVLGTQHLTFHLYHNELARRIVAGIIVKKTGVKPTPEEVEKYIATAPDNVKEILFQEVKRINNAILQSIAVCDYLPFIIGRSYMEKYKLTCTKRSRYNPYVDPRLANGFIAAAYRFGHTLIPNSYPVKGVPEFFKDEFFTPDSSIDSHEEIIEGMLTVSNEVRFDRHFAKAITEHLFENNKGAKNALDLASLNIQRGRDHGIPGHYYWRMRYNLSALNDFDDYGEECGPILKQLYKSVYDIDLYAGGICEPSVPGGAVGDTFANIIANQFADLKYGDRWFFTHRLKPQGFNDAQLEAILNVHANALLCYSGKLPHIQRNTWLKVSDRNPIVPCSQFEHLDVDPFVEEIVNEGYIQ</sequence>
<dbReference type="GO" id="GO:0046872">
    <property type="term" value="F:metal ion binding"/>
    <property type="evidence" value="ECO:0007669"/>
    <property type="project" value="UniProtKB-KW"/>
</dbReference>
<dbReference type="SUPFAM" id="SSF48113">
    <property type="entry name" value="Heme-dependent peroxidases"/>
    <property type="match status" value="1"/>
</dbReference>
<dbReference type="Pfam" id="PF03098">
    <property type="entry name" value="An_peroxidase"/>
    <property type="match status" value="1"/>
</dbReference>
<dbReference type="Gene3D" id="1.10.640.10">
    <property type="entry name" value="Haem peroxidase domain superfamily, animal type"/>
    <property type="match status" value="1"/>
</dbReference>